<evidence type="ECO:0000256" key="6">
    <source>
        <dbReference type="SAM" id="SignalP"/>
    </source>
</evidence>
<dbReference type="GO" id="GO:0005576">
    <property type="term" value="C:extracellular region"/>
    <property type="evidence" value="ECO:0007669"/>
    <property type="project" value="UniProtKB-SubCell"/>
</dbReference>
<reference evidence="7" key="1">
    <citation type="journal article" date="2015" name="Sci. Rep.">
        <title>Tissue- and time-dependent transcription in Ixodes ricinus salivary glands and midguts when blood feeding on the vertebrate host.</title>
        <authorList>
            <person name="Kotsyfakis M."/>
            <person name="Schwarz A."/>
            <person name="Erhart J."/>
            <person name="Ribeiro J.M."/>
        </authorList>
    </citation>
    <scope>NUCLEOTIDE SEQUENCE</scope>
    <source>
        <tissue evidence="7">Salivary gland and midgut</tissue>
    </source>
</reference>
<evidence type="ECO:0000313" key="7">
    <source>
        <dbReference type="EMBL" id="JAB71755.1"/>
    </source>
</evidence>
<sequence>MQLTQLMVIMGFTHFSCGVQSESSSKFDKNMMCLAPQLRTTLRRQMEAKCSADTRTQEDASKCRTFAGLHVK</sequence>
<evidence type="ECO:0000256" key="1">
    <source>
        <dbReference type="ARBA" id="ARBA00004613"/>
    </source>
</evidence>
<evidence type="ECO:0008006" key="8">
    <source>
        <dbReference type="Google" id="ProtNLM"/>
    </source>
</evidence>
<organism evidence="7">
    <name type="scientific">Ixodes ricinus</name>
    <name type="common">Common tick</name>
    <name type="synonym">Acarus ricinus</name>
    <dbReference type="NCBI Taxonomy" id="34613"/>
    <lineage>
        <taxon>Eukaryota</taxon>
        <taxon>Metazoa</taxon>
        <taxon>Ecdysozoa</taxon>
        <taxon>Arthropoda</taxon>
        <taxon>Chelicerata</taxon>
        <taxon>Arachnida</taxon>
        <taxon>Acari</taxon>
        <taxon>Parasitiformes</taxon>
        <taxon>Ixodida</taxon>
        <taxon>Ixodoidea</taxon>
        <taxon>Ixodidae</taxon>
        <taxon>Ixodinae</taxon>
        <taxon>Ixodes</taxon>
    </lineage>
</organism>
<evidence type="ECO:0000256" key="4">
    <source>
        <dbReference type="ARBA" id="ARBA00023180"/>
    </source>
</evidence>
<feature type="chain" id="PRO_5004734132" description="Secreted protein" evidence="6">
    <location>
        <begin position="19"/>
        <end position="72"/>
    </location>
</feature>
<proteinExistence type="evidence at transcript level"/>
<accession>V5GN13</accession>
<dbReference type="AlphaFoldDB" id="V5GN13"/>
<comment type="subcellular location">
    <subcellularLocation>
        <location evidence="1">Secreted</location>
    </subcellularLocation>
</comment>
<evidence type="ECO:0000256" key="2">
    <source>
        <dbReference type="ARBA" id="ARBA00022525"/>
    </source>
</evidence>
<keyword evidence="3 6" id="KW-0732">Signal</keyword>
<evidence type="ECO:0000256" key="3">
    <source>
        <dbReference type="ARBA" id="ARBA00022729"/>
    </source>
</evidence>
<protein>
    <recommendedName>
        <fullName evidence="8">Secreted protein</fullName>
    </recommendedName>
</protein>
<evidence type="ECO:0000256" key="5">
    <source>
        <dbReference type="ARBA" id="ARBA00034321"/>
    </source>
</evidence>
<comment type="similarity">
    <text evidence="5">Belongs to the salp15 family.</text>
</comment>
<feature type="signal peptide" evidence="6">
    <location>
        <begin position="1"/>
        <end position="18"/>
    </location>
</feature>
<keyword evidence="2" id="KW-0964">Secreted</keyword>
<name>V5GN13_IXORI</name>
<keyword evidence="4" id="KW-0325">Glycoprotein</keyword>
<dbReference type="InterPro" id="IPR021971">
    <property type="entry name" value="Salp15"/>
</dbReference>
<dbReference type="EMBL" id="GANP01012713">
    <property type="protein sequence ID" value="JAB71755.1"/>
    <property type="molecule type" value="mRNA"/>
</dbReference>
<dbReference type="Pfam" id="PF12115">
    <property type="entry name" value="Salp15"/>
    <property type="match status" value="1"/>
</dbReference>